<dbReference type="AlphaFoldDB" id="A0A5B6VXP2"/>
<name>A0A5B6VXP2_9ROSI</name>
<keyword evidence="1" id="KW-0812">Transmembrane</keyword>
<accession>A0A5B6VXP2</accession>
<keyword evidence="1" id="KW-0472">Membrane</keyword>
<dbReference type="EMBL" id="SMMG02000005">
    <property type="protein sequence ID" value="KAA3474070.1"/>
    <property type="molecule type" value="Genomic_DNA"/>
</dbReference>
<comment type="caution">
    <text evidence="1">The sequence shown here is derived from an EMBL/GenBank/DDBJ whole genome shotgun (WGS) entry which is preliminary data.</text>
</comment>
<evidence type="ECO:0000313" key="2">
    <source>
        <dbReference type="Proteomes" id="UP000325315"/>
    </source>
</evidence>
<proteinExistence type="predicted"/>
<gene>
    <name evidence="1" type="ORF">EPI10_024398</name>
</gene>
<sequence>MPTDLHRFTAEVMACFQAVLTGAQMGFLNVEVEGDCLFVIRNLKENKGERVNKRQDLER</sequence>
<dbReference type="Proteomes" id="UP000325315">
    <property type="component" value="Unassembled WGS sequence"/>
</dbReference>
<reference evidence="2" key="1">
    <citation type="journal article" date="2019" name="Plant Biotechnol. J.">
        <title>Genome sequencing of the Australian wild diploid species Gossypium australe highlights disease resistance and delayed gland morphogenesis.</title>
        <authorList>
            <person name="Cai Y."/>
            <person name="Cai X."/>
            <person name="Wang Q."/>
            <person name="Wang P."/>
            <person name="Zhang Y."/>
            <person name="Cai C."/>
            <person name="Xu Y."/>
            <person name="Wang K."/>
            <person name="Zhou Z."/>
            <person name="Wang C."/>
            <person name="Geng S."/>
            <person name="Li B."/>
            <person name="Dong Q."/>
            <person name="Hou Y."/>
            <person name="Wang H."/>
            <person name="Ai P."/>
            <person name="Liu Z."/>
            <person name="Yi F."/>
            <person name="Sun M."/>
            <person name="An G."/>
            <person name="Cheng J."/>
            <person name="Zhang Y."/>
            <person name="Shi Q."/>
            <person name="Xie Y."/>
            <person name="Shi X."/>
            <person name="Chang Y."/>
            <person name="Huang F."/>
            <person name="Chen Y."/>
            <person name="Hong S."/>
            <person name="Mi L."/>
            <person name="Sun Q."/>
            <person name="Zhang L."/>
            <person name="Zhou B."/>
            <person name="Peng R."/>
            <person name="Zhang X."/>
            <person name="Liu F."/>
        </authorList>
    </citation>
    <scope>NUCLEOTIDE SEQUENCE [LARGE SCALE GENOMIC DNA]</scope>
    <source>
        <strain evidence="2">cv. PA1801</strain>
    </source>
</reference>
<keyword evidence="2" id="KW-1185">Reference proteome</keyword>
<dbReference type="OrthoDB" id="745247at2759"/>
<organism evidence="1 2">
    <name type="scientific">Gossypium australe</name>
    <dbReference type="NCBI Taxonomy" id="47621"/>
    <lineage>
        <taxon>Eukaryota</taxon>
        <taxon>Viridiplantae</taxon>
        <taxon>Streptophyta</taxon>
        <taxon>Embryophyta</taxon>
        <taxon>Tracheophyta</taxon>
        <taxon>Spermatophyta</taxon>
        <taxon>Magnoliopsida</taxon>
        <taxon>eudicotyledons</taxon>
        <taxon>Gunneridae</taxon>
        <taxon>Pentapetalae</taxon>
        <taxon>rosids</taxon>
        <taxon>malvids</taxon>
        <taxon>Malvales</taxon>
        <taxon>Malvaceae</taxon>
        <taxon>Malvoideae</taxon>
        <taxon>Gossypium</taxon>
    </lineage>
</organism>
<evidence type="ECO:0000313" key="1">
    <source>
        <dbReference type="EMBL" id="KAA3474070.1"/>
    </source>
</evidence>
<protein>
    <submittedName>
        <fullName evidence="1">Transmembrane protein</fullName>
    </submittedName>
</protein>